<gene>
    <name evidence="2" type="ORF">GDO81_018445</name>
</gene>
<feature type="region of interest" description="Disordered" evidence="1">
    <location>
        <begin position="22"/>
        <end position="43"/>
    </location>
</feature>
<accession>A0AAV6ZNY3</accession>
<dbReference type="AlphaFoldDB" id="A0AAV6ZNY3"/>
<organism evidence="2 3">
    <name type="scientific">Engystomops pustulosus</name>
    <name type="common">Tungara frog</name>
    <name type="synonym">Physalaemus pustulosus</name>
    <dbReference type="NCBI Taxonomy" id="76066"/>
    <lineage>
        <taxon>Eukaryota</taxon>
        <taxon>Metazoa</taxon>
        <taxon>Chordata</taxon>
        <taxon>Craniata</taxon>
        <taxon>Vertebrata</taxon>
        <taxon>Euteleostomi</taxon>
        <taxon>Amphibia</taxon>
        <taxon>Batrachia</taxon>
        <taxon>Anura</taxon>
        <taxon>Neobatrachia</taxon>
        <taxon>Hyloidea</taxon>
        <taxon>Leptodactylidae</taxon>
        <taxon>Leiuperinae</taxon>
        <taxon>Engystomops</taxon>
    </lineage>
</organism>
<dbReference type="Proteomes" id="UP000824782">
    <property type="component" value="Unassembled WGS sequence"/>
</dbReference>
<protein>
    <submittedName>
        <fullName evidence="2">Uncharacterized protein</fullName>
    </submittedName>
</protein>
<reference evidence="2" key="1">
    <citation type="thesis" date="2020" institute="ProQuest LLC" country="789 East Eisenhower Parkway, Ann Arbor, MI, USA">
        <title>Comparative Genomics and Chromosome Evolution.</title>
        <authorList>
            <person name="Mudd A.B."/>
        </authorList>
    </citation>
    <scope>NUCLEOTIDE SEQUENCE</scope>
    <source>
        <strain evidence="2">237g6f4</strain>
        <tissue evidence="2">Blood</tissue>
    </source>
</reference>
<evidence type="ECO:0000313" key="2">
    <source>
        <dbReference type="EMBL" id="KAG8551082.1"/>
    </source>
</evidence>
<sequence>MSQSWRFPRYYTGTREMSQSWRFPRYQRGTGGERPTGSSGPSCWIFPGKLWWKEERRGNPLISDRGGR</sequence>
<proteinExistence type="predicted"/>
<dbReference type="EMBL" id="WNYA01000012">
    <property type="protein sequence ID" value="KAG8551082.1"/>
    <property type="molecule type" value="Genomic_DNA"/>
</dbReference>
<evidence type="ECO:0000256" key="1">
    <source>
        <dbReference type="SAM" id="MobiDB-lite"/>
    </source>
</evidence>
<name>A0AAV6ZNY3_ENGPU</name>
<comment type="caution">
    <text evidence="2">The sequence shown here is derived from an EMBL/GenBank/DDBJ whole genome shotgun (WGS) entry which is preliminary data.</text>
</comment>
<keyword evidence="3" id="KW-1185">Reference proteome</keyword>
<evidence type="ECO:0000313" key="3">
    <source>
        <dbReference type="Proteomes" id="UP000824782"/>
    </source>
</evidence>